<organism evidence="1">
    <name type="scientific">Arundo donax</name>
    <name type="common">Giant reed</name>
    <name type="synonym">Donax arundinaceus</name>
    <dbReference type="NCBI Taxonomy" id="35708"/>
    <lineage>
        <taxon>Eukaryota</taxon>
        <taxon>Viridiplantae</taxon>
        <taxon>Streptophyta</taxon>
        <taxon>Embryophyta</taxon>
        <taxon>Tracheophyta</taxon>
        <taxon>Spermatophyta</taxon>
        <taxon>Magnoliopsida</taxon>
        <taxon>Liliopsida</taxon>
        <taxon>Poales</taxon>
        <taxon>Poaceae</taxon>
        <taxon>PACMAD clade</taxon>
        <taxon>Arundinoideae</taxon>
        <taxon>Arundineae</taxon>
        <taxon>Arundo</taxon>
    </lineage>
</organism>
<dbReference type="EMBL" id="GBRH01172527">
    <property type="protein sequence ID" value="JAE25369.1"/>
    <property type="molecule type" value="Transcribed_RNA"/>
</dbReference>
<sequence>MPATAKVDSRAVRRVPLYCTALRSLLHLPLTPIREVNTFSSPAVAVWCIGMLGAGSSFSSRVRLYSCEF</sequence>
<dbReference type="AlphaFoldDB" id="A0A0A9GPM0"/>
<reference evidence="1" key="1">
    <citation type="submission" date="2014-09" db="EMBL/GenBank/DDBJ databases">
        <authorList>
            <person name="Magalhaes I.L.F."/>
            <person name="Oliveira U."/>
            <person name="Santos F.R."/>
            <person name="Vidigal T.H.D.A."/>
            <person name="Brescovit A.D."/>
            <person name="Santos A.J."/>
        </authorList>
    </citation>
    <scope>NUCLEOTIDE SEQUENCE</scope>
    <source>
        <tissue evidence="1">Shoot tissue taken approximately 20 cm above the soil surface</tissue>
    </source>
</reference>
<proteinExistence type="predicted"/>
<protein>
    <submittedName>
        <fullName evidence="1">Uncharacterized protein</fullName>
    </submittedName>
</protein>
<accession>A0A0A9GPM0</accession>
<name>A0A0A9GPM0_ARUDO</name>
<evidence type="ECO:0000313" key="1">
    <source>
        <dbReference type="EMBL" id="JAE25369.1"/>
    </source>
</evidence>
<reference evidence="1" key="2">
    <citation type="journal article" date="2015" name="Data Brief">
        <title>Shoot transcriptome of the giant reed, Arundo donax.</title>
        <authorList>
            <person name="Barrero R.A."/>
            <person name="Guerrero F.D."/>
            <person name="Moolhuijzen P."/>
            <person name="Goolsby J.A."/>
            <person name="Tidwell J."/>
            <person name="Bellgard S.E."/>
            <person name="Bellgard M.I."/>
        </authorList>
    </citation>
    <scope>NUCLEOTIDE SEQUENCE</scope>
    <source>
        <tissue evidence="1">Shoot tissue taken approximately 20 cm above the soil surface</tissue>
    </source>
</reference>